<keyword evidence="6" id="KW-1185">Reference proteome</keyword>
<dbReference type="PROSITE" id="PS51898">
    <property type="entry name" value="TYR_RECOMBINASE"/>
    <property type="match status" value="1"/>
</dbReference>
<dbReference type="SUPFAM" id="SSF56349">
    <property type="entry name" value="DNA breaking-rejoining enzymes"/>
    <property type="match status" value="1"/>
</dbReference>
<proteinExistence type="inferred from homology"/>
<accession>A0ABW2ZA12</accession>
<keyword evidence="2" id="KW-0238">DNA-binding</keyword>
<evidence type="ECO:0000256" key="1">
    <source>
        <dbReference type="ARBA" id="ARBA00008857"/>
    </source>
</evidence>
<dbReference type="RefSeq" id="WP_386783297.1">
    <property type="nucleotide sequence ID" value="NZ_JBHTIC010000019.1"/>
</dbReference>
<dbReference type="EMBL" id="JBHTIC010000019">
    <property type="protein sequence ID" value="MFD0762828.1"/>
    <property type="molecule type" value="Genomic_DNA"/>
</dbReference>
<name>A0ABW2ZA12_9FLAO</name>
<feature type="domain" description="Tyr recombinase" evidence="4">
    <location>
        <begin position="219"/>
        <end position="397"/>
    </location>
</feature>
<evidence type="ECO:0000313" key="6">
    <source>
        <dbReference type="Proteomes" id="UP001597032"/>
    </source>
</evidence>
<dbReference type="InterPro" id="IPR013762">
    <property type="entry name" value="Integrase-like_cat_sf"/>
</dbReference>
<dbReference type="InterPro" id="IPR002104">
    <property type="entry name" value="Integrase_catalytic"/>
</dbReference>
<evidence type="ECO:0000259" key="4">
    <source>
        <dbReference type="PROSITE" id="PS51898"/>
    </source>
</evidence>
<dbReference type="CDD" id="cd01185">
    <property type="entry name" value="INTN1_C_like"/>
    <property type="match status" value="1"/>
</dbReference>
<comment type="caution">
    <text evidence="5">The sequence shown here is derived from an EMBL/GenBank/DDBJ whole genome shotgun (WGS) entry which is preliminary data.</text>
</comment>
<evidence type="ECO:0000256" key="2">
    <source>
        <dbReference type="ARBA" id="ARBA00023125"/>
    </source>
</evidence>
<dbReference type="Pfam" id="PF17293">
    <property type="entry name" value="Arm-DNA-bind_5"/>
    <property type="match status" value="1"/>
</dbReference>
<dbReference type="InterPro" id="IPR010998">
    <property type="entry name" value="Integrase_recombinase_N"/>
</dbReference>
<dbReference type="PANTHER" id="PTHR30349">
    <property type="entry name" value="PHAGE INTEGRASE-RELATED"/>
    <property type="match status" value="1"/>
</dbReference>
<evidence type="ECO:0000256" key="3">
    <source>
        <dbReference type="ARBA" id="ARBA00023172"/>
    </source>
</evidence>
<sequence length="414" mass="48084">MTKTFNLLFLIKKSKTKADGTAPIYLRITINGKPKEIASKRYVEPEKWDSKLQKVIGKSEEVKSLNTYLKTLEQQVYDAHHEIMKDKIVTTSAVLKSKLQGVDNNPRMLIQIFQDHNNKIEKLVGKEYAPGTLERYKTSLKHTIAFLEWKYQISDIDISKINHAFITDYEFYLRSVRNCNNNTAVKYIKNFGKIIKICLANDWLDKNPFSNYKAKVREVERVYLTEDEIQIILNKEFSTERMSLVRDIFLFSCFTGLAYIDVKNLTKSHISIGIDGEKWIFTHRQKTESASKIPILPVTQMIIDKYTTHPQCINENKLLPILSNQKMNTYLKEIAGVCEIEKELTFHIARHTFATTITLSNGVPIESVSKMLGHKNLRTTQHYAKILDKKVGEDMKILRDKFLFHKKREVSVLI</sequence>
<dbReference type="InterPro" id="IPR035386">
    <property type="entry name" value="Arm-DNA-bind_5"/>
</dbReference>
<dbReference type="InterPro" id="IPR050090">
    <property type="entry name" value="Tyrosine_recombinase_XerCD"/>
</dbReference>
<gene>
    <name evidence="5" type="ORF">ACFQZW_12120</name>
</gene>
<protein>
    <submittedName>
        <fullName evidence="5">Site-specific integrase</fullName>
    </submittedName>
</protein>
<comment type="similarity">
    <text evidence="1">Belongs to the 'phage' integrase family.</text>
</comment>
<reference evidence="6" key="1">
    <citation type="journal article" date="2019" name="Int. J. Syst. Evol. Microbiol.">
        <title>The Global Catalogue of Microorganisms (GCM) 10K type strain sequencing project: providing services to taxonomists for standard genome sequencing and annotation.</title>
        <authorList>
            <consortium name="The Broad Institute Genomics Platform"/>
            <consortium name="The Broad Institute Genome Sequencing Center for Infectious Disease"/>
            <person name="Wu L."/>
            <person name="Ma J."/>
        </authorList>
    </citation>
    <scope>NUCLEOTIDE SEQUENCE [LARGE SCALE GENOMIC DNA]</scope>
    <source>
        <strain evidence="6">CCUG 60022</strain>
    </source>
</reference>
<dbReference type="InterPro" id="IPR025269">
    <property type="entry name" value="SAM-like_dom"/>
</dbReference>
<keyword evidence="3" id="KW-0233">DNA recombination</keyword>
<dbReference type="Proteomes" id="UP001597032">
    <property type="component" value="Unassembled WGS sequence"/>
</dbReference>
<evidence type="ECO:0000313" key="5">
    <source>
        <dbReference type="EMBL" id="MFD0762828.1"/>
    </source>
</evidence>
<dbReference type="Gene3D" id="1.10.150.130">
    <property type="match status" value="1"/>
</dbReference>
<dbReference type="Pfam" id="PF00589">
    <property type="entry name" value="Phage_integrase"/>
    <property type="match status" value="1"/>
</dbReference>
<dbReference type="InterPro" id="IPR011010">
    <property type="entry name" value="DNA_brk_join_enz"/>
</dbReference>
<organism evidence="5 6">
    <name type="scientific">Lutibacter aestuarii</name>
    <dbReference type="NCBI Taxonomy" id="861111"/>
    <lineage>
        <taxon>Bacteria</taxon>
        <taxon>Pseudomonadati</taxon>
        <taxon>Bacteroidota</taxon>
        <taxon>Flavobacteriia</taxon>
        <taxon>Flavobacteriales</taxon>
        <taxon>Flavobacteriaceae</taxon>
        <taxon>Lutibacter</taxon>
    </lineage>
</organism>
<dbReference type="Pfam" id="PF13102">
    <property type="entry name" value="Phage_int_SAM_5"/>
    <property type="match status" value="1"/>
</dbReference>
<dbReference type="Gene3D" id="1.10.443.10">
    <property type="entry name" value="Intergrase catalytic core"/>
    <property type="match status" value="1"/>
</dbReference>
<dbReference type="CDD" id="cd09897">
    <property type="entry name" value="H3TH_FEN1-XPG-like"/>
    <property type="match status" value="1"/>
</dbReference>
<dbReference type="PANTHER" id="PTHR30349:SF64">
    <property type="entry name" value="PROPHAGE INTEGRASE INTD-RELATED"/>
    <property type="match status" value="1"/>
</dbReference>